<sequence length="226" mass="26352">MNSPTSKLIDLQNIAQVASNLKTAFSFNFDTEKHRFIFQLDKSNEFYLRLPLPVTLTKLSKEIELDDLDLTYIIAIIQSGSAALAYCEGLQIIEHKVFKAYMVRKKQGKSQLKYLKTKGKSKAGSRVRLSNTEHFFDEIIEKMNDWLSYFEVESIAMSLNKTLIPYFFHKDNTVLDKGDERIFKIPKHIEEPSFENLLKIHSYLLQGEITYPKVHEEMIETIIYKD</sequence>
<evidence type="ECO:0000256" key="1">
    <source>
        <dbReference type="ARBA" id="ARBA00004496"/>
    </source>
</evidence>
<organism evidence="11 12">
    <name type="scientific">Marivirga lumbricoides</name>
    <dbReference type="NCBI Taxonomy" id="1046115"/>
    <lineage>
        <taxon>Bacteria</taxon>
        <taxon>Pseudomonadati</taxon>
        <taxon>Bacteroidota</taxon>
        <taxon>Cytophagia</taxon>
        <taxon>Cytophagales</taxon>
        <taxon>Marivirgaceae</taxon>
        <taxon>Marivirga</taxon>
    </lineage>
</organism>
<evidence type="ECO:0000259" key="10">
    <source>
        <dbReference type="PROSITE" id="PS52044"/>
    </source>
</evidence>
<evidence type="ECO:0000256" key="8">
    <source>
        <dbReference type="ARBA" id="ARBA00023043"/>
    </source>
</evidence>
<keyword evidence="7" id="KW-0378">Hydrolase</keyword>
<dbReference type="PANTHER" id="PTHR16036:SF2">
    <property type="entry name" value="TRNA ENDONUCLEASE ANKZF1"/>
    <property type="match status" value="1"/>
</dbReference>
<comment type="subcellular location">
    <subcellularLocation>
        <location evidence="1">Cytoplasm</location>
    </subcellularLocation>
</comment>
<evidence type="ECO:0000256" key="5">
    <source>
        <dbReference type="ARBA" id="ARBA00022737"/>
    </source>
</evidence>
<evidence type="ECO:0000256" key="2">
    <source>
        <dbReference type="ARBA" id="ARBA00009262"/>
    </source>
</evidence>
<dbReference type="EMBL" id="BMEC01000004">
    <property type="protein sequence ID" value="GGC30682.1"/>
    <property type="molecule type" value="Genomic_DNA"/>
</dbReference>
<keyword evidence="8" id="KW-0040">ANK repeat</keyword>
<dbReference type="Pfam" id="PF18826">
    <property type="entry name" value="bVLRF1"/>
    <property type="match status" value="1"/>
</dbReference>
<evidence type="ECO:0000313" key="11">
    <source>
        <dbReference type="EMBL" id="GGC30682.1"/>
    </source>
</evidence>
<feature type="domain" description="VLRF1" evidence="10">
    <location>
        <begin position="68"/>
        <end position="207"/>
    </location>
</feature>
<dbReference type="RefSeq" id="WP_188461920.1">
    <property type="nucleotide sequence ID" value="NZ_BAABHU010000004.1"/>
</dbReference>
<proteinExistence type="inferred from homology"/>
<dbReference type="PROSITE" id="PS52044">
    <property type="entry name" value="VLRF1"/>
    <property type="match status" value="1"/>
</dbReference>
<evidence type="ECO:0000256" key="4">
    <source>
        <dbReference type="ARBA" id="ARBA00022722"/>
    </source>
</evidence>
<dbReference type="InterPro" id="IPR041175">
    <property type="entry name" value="VLRF1/Vms1"/>
</dbReference>
<comment type="caution">
    <text evidence="11">The sequence shown here is derived from an EMBL/GenBank/DDBJ whole genome shotgun (WGS) entry which is preliminary data.</text>
</comment>
<evidence type="ECO:0000256" key="6">
    <source>
        <dbReference type="ARBA" id="ARBA00022759"/>
    </source>
</evidence>
<keyword evidence="12" id="KW-1185">Reference proteome</keyword>
<evidence type="ECO:0000256" key="7">
    <source>
        <dbReference type="ARBA" id="ARBA00022801"/>
    </source>
</evidence>
<evidence type="ECO:0000256" key="3">
    <source>
        <dbReference type="ARBA" id="ARBA00022490"/>
    </source>
</evidence>
<dbReference type="InterPro" id="IPR047139">
    <property type="entry name" value="ANKZ1/VMS1"/>
</dbReference>
<keyword evidence="9" id="KW-0175">Coiled coil</keyword>
<keyword evidence="6" id="KW-0255">Endonuclease</keyword>
<evidence type="ECO:0000313" key="12">
    <source>
        <dbReference type="Proteomes" id="UP000636010"/>
    </source>
</evidence>
<dbReference type="PANTHER" id="PTHR16036">
    <property type="entry name" value="ANKYRIN REPEAT AND ZINC FINGER DOMAIN-CONTAINING PROTEIN 1"/>
    <property type="match status" value="1"/>
</dbReference>
<protein>
    <recommendedName>
        <fullName evidence="10">VLRF1 domain-containing protein</fullName>
    </recommendedName>
</protein>
<reference evidence="12" key="1">
    <citation type="journal article" date="2019" name="Int. J. Syst. Evol. Microbiol.">
        <title>The Global Catalogue of Microorganisms (GCM) 10K type strain sequencing project: providing services to taxonomists for standard genome sequencing and annotation.</title>
        <authorList>
            <consortium name="The Broad Institute Genomics Platform"/>
            <consortium name="The Broad Institute Genome Sequencing Center for Infectious Disease"/>
            <person name="Wu L."/>
            <person name="Ma J."/>
        </authorList>
    </citation>
    <scope>NUCLEOTIDE SEQUENCE [LARGE SCALE GENOMIC DNA]</scope>
    <source>
        <strain evidence="12">CGMCC 1.10832</strain>
    </source>
</reference>
<keyword evidence="3" id="KW-0963">Cytoplasm</keyword>
<gene>
    <name evidence="11" type="ORF">GCM10011506_15120</name>
</gene>
<comment type="similarity">
    <text evidence="2">Belongs to the ANKZF1/VMS1 family.</text>
</comment>
<name>A0ABQ1LWJ4_9BACT</name>
<dbReference type="Proteomes" id="UP000636010">
    <property type="component" value="Unassembled WGS sequence"/>
</dbReference>
<keyword evidence="5" id="KW-0677">Repeat</keyword>
<keyword evidence="4" id="KW-0540">Nuclease</keyword>
<accession>A0ABQ1LWJ4</accession>
<evidence type="ECO:0000256" key="9">
    <source>
        <dbReference type="ARBA" id="ARBA00023054"/>
    </source>
</evidence>